<proteinExistence type="predicted"/>
<feature type="non-terminal residue" evidence="2">
    <location>
        <position position="1"/>
    </location>
</feature>
<evidence type="ECO:0000313" key="4">
    <source>
        <dbReference type="Proteomes" id="UP000677228"/>
    </source>
</evidence>
<evidence type="ECO:0000256" key="1">
    <source>
        <dbReference type="SAM" id="MobiDB-lite"/>
    </source>
</evidence>
<dbReference type="EMBL" id="CAJNOK010028267">
    <property type="protein sequence ID" value="CAF1432160.1"/>
    <property type="molecule type" value="Genomic_DNA"/>
</dbReference>
<dbReference type="Proteomes" id="UP000682733">
    <property type="component" value="Unassembled WGS sequence"/>
</dbReference>
<organism evidence="2 4">
    <name type="scientific">Didymodactylos carnosus</name>
    <dbReference type="NCBI Taxonomy" id="1234261"/>
    <lineage>
        <taxon>Eukaryota</taxon>
        <taxon>Metazoa</taxon>
        <taxon>Spiralia</taxon>
        <taxon>Gnathifera</taxon>
        <taxon>Rotifera</taxon>
        <taxon>Eurotatoria</taxon>
        <taxon>Bdelloidea</taxon>
        <taxon>Philodinida</taxon>
        <taxon>Philodinidae</taxon>
        <taxon>Didymodactylos</taxon>
    </lineage>
</organism>
<dbReference type="Proteomes" id="UP000677228">
    <property type="component" value="Unassembled WGS sequence"/>
</dbReference>
<reference evidence="2" key="1">
    <citation type="submission" date="2021-02" db="EMBL/GenBank/DDBJ databases">
        <authorList>
            <person name="Nowell W R."/>
        </authorList>
    </citation>
    <scope>NUCLEOTIDE SEQUENCE</scope>
</reference>
<name>A0A8S2FDI1_9BILA</name>
<dbReference type="AlphaFoldDB" id="A0A8S2FDI1"/>
<feature type="compositionally biased region" description="Basic and acidic residues" evidence="1">
    <location>
        <begin position="181"/>
        <end position="190"/>
    </location>
</feature>
<feature type="region of interest" description="Disordered" evidence="1">
    <location>
        <begin position="170"/>
        <end position="190"/>
    </location>
</feature>
<protein>
    <submittedName>
        <fullName evidence="2">Uncharacterized protein</fullName>
    </submittedName>
</protein>
<sequence>GGSKFKLHWTTDDGTVLRTTYSFPSGGVKDGKITTRVDSDTVKLSPQGFYKSYVILTVDQSQFNECTNARRTDIKNIFRCENRDCKGRCHTNLAMDSFFSQPTAHSHATNPNRFEINKVKSEIKHRAAHTDESSSSILHGVLRTMPLSAVGDLPSDDTLLRTIQRQREAVPLSPNSYLPDVLKKTDRGED</sequence>
<accession>A0A8S2FDI1</accession>
<comment type="caution">
    <text evidence="2">The sequence shown here is derived from an EMBL/GenBank/DDBJ whole genome shotgun (WGS) entry which is preliminary data.</text>
</comment>
<dbReference type="EMBL" id="CAJOBA010050053">
    <property type="protein sequence ID" value="CAF4230061.1"/>
    <property type="molecule type" value="Genomic_DNA"/>
</dbReference>
<gene>
    <name evidence="2" type="ORF">OVA965_LOCUS34087</name>
    <name evidence="3" type="ORF">TMI583_LOCUS34997</name>
</gene>
<feature type="non-terminal residue" evidence="2">
    <location>
        <position position="190"/>
    </location>
</feature>
<evidence type="ECO:0000313" key="2">
    <source>
        <dbReference type="EMBL" id="CAF1432160.1"/>
    </source>
</evidence>
<evidence type="ECO:0000313" key="3">
    <source>
        <dbReference type="EMBL" id="CAF4230061.1"/>
    </source>
</evidence>